<feature type="compositionally biased region" description="Low complexity" evidence="1">
    <location>
        <begin position="148"/>
        <end position="162"/>
    </location>
</feature>
<accession>A0A4S4LGQ0</accession>
<sequence length="333" mass="35384">MIPKCLSKYPKALEERVAELEDENDGLRAALNLPPAHRPPLGRGPTGKDKAKTFKRESTSQADSMAGEGSASPRTSTSSPHSIIQQLPAISQPGAAGESSGGLWDHALTMPQQDEYASDREGMQSAVSANVPSASTSYVPEPHFRFDPGSPSRSRSSLSGALYPPSGAPGYNHSTDRPSTSSSNFSHEEPFYSLASMPQGHNTSGTLRGLPQSSQPMHSHSHQMESTMGGGTTHSSLVPHASYSTASPGPPPMSLSMALGLQRRSIPDPQHFPSYVNTIPPASYSQRAQATFGRHSPSHPPSPSRLPIGHPAASRYEYGGPEHPPDPSVRRTT</sequence>
<dbReference type="EMBL" id="SGPK01000025">
    <property type="protein sequence ID" value="THH10895.1"/>
    <property type="molecule type" value="Genomic_DNA"/>
</dbReference>
<feature type="compositionally biased region" description="Basic and acidic residues" evidence="1">
    <location>
        <begin position="46"/>
        <end position="58"/>
    </location>
</feature>
<organism evidence="2 3">
    <name type="scientific">Phellinidium pouzarii</name>
    <dbReference type="NCBI Taxonomy" id="167371"/>
    <lineage>
        <taxon>Eukaryota</taxon>
        <taxon>Fungi</taxon>
        <taxon>Dikarya</taxon>
        <taxon>Basidiomycota</taxon>
        <taxon>Agaricomycotina</taxon>
        <taxon>Agaricomycetes</taxon>
        <taxon>Hymenochaetales</taxon>
        <taxon>Hymenochaetaceae</taxon>
        <taxon>Phellinidium</taxon>
    </lineage>
</organism>
<feature type="compositionally biased region" description="Polar residues" evidence="1">
    <location>
        <begin position="125"/>
        <end position="138"/>
    </location>
</feature>
<reference evidence="2 3" key="1">
    <citation type="submission" date="2019-02" db="EMBL/GenBank/DDBJ databases">
        <title>Genome sequencing of the rare red list fungi Phellinidium pouzarii.</title>
        <authorList>
            <person name="Buettner E."/>
            <person name="Kellner H."/>
        </authorList>
    </citation>
    <scope>NUCLEOTIDE SEQUENCE [LARGE SCALE GENOMIC DNA]</scope>
    <source>
        <strain evidence="2 3">DSM 108285</strain>
    </source>
</reference>
<dbReference type="Proteomes" id="UP000308199">
    <property type="component" value="Unassembled WGS sequence"/>
</dbReference>
<feature type="compositionally biased region" description="Polar residues" evidence="1">
    <location>
        <begin position="72"/>
        <end position="89"/>
    </location>
</feature>
<comment type="caution">
    <text evidence="2">The sequence shown here is derived from an EMBL/GenBank/DDBJ whole genome shotgun (WGS) entry which is preliminary data.</text>
</comment>
<name>A0A4S4LGQ0_9AGAM</name>
<evidence type="ECO:0000313" key="3">
    <source>
        <dbReference type="Proteomes" id="UP000308199"/>
    </source>
</evidence>
<evidence type="ECO:0000313" key="2">
    <source>
        <dbReference type="EMBL" id="THH10895.1"/>
    </source>
</evidence>
<dbReference type="OrthoDB" id="2552152at2759"/>
<evidence type="ECO:0000256" key="1">
    <source>
        <dbReference type="SAM" id="MobiDB-lite"/>
    </source>
</evidence>
<keyword evidence="3" id="KW-1185">Reference proteome</keyword>
<feature type="compositionally biased region" description="Basic and acidic residues" evidence="1">
    <location>
        <begin position="323"/>
        <end position="333"/>
    </location>
</feature>
<feature type="region of interest" description="Disordered" evidence="1">
    <location>
        <begin position="26"/>
        <end position="333"/>
    </location>
</feature>
<gene>
    <name evidence="2" type="ORF">EW145_g1020</name>
</gene>
<protein>
    <submittedName>
        <fullName evidence="2">Uncharacterized protein</fullName>
    </submittedName>
</protein>
<proteinExistence type="predicted"/>
<dbReference type="AlphaFoldDB" id="A0A4S4LGQ0"/>